<dbReference type="Gene3D" id="2.60.40.1180">
    <property type="entry name" value="Golgi alpha-mannosidase II"/>
    <property type="match status" value="1"/>
</dbReference>
<proteinExistence type="inferred from homology"/>
<dbReference type="InterPro" id="IPR013780">
    <property type="entry name" value="Glyco_hydro_b"/>
</dbReference>
<dbReference type="Gene3D" id="3.90.400.10">
    <property type="entry name" value="Oligo-1,6-glucosidase, Domain 2"/>
    <property type="match status" value="1"/>
</dbReference>
<dbReference type="GO" id="GO:0033934">
    <property type="term" value="F:glucan 1,4-alpha-maltotriohydrolase activity"/>
    <property type="evidence" value="ECO:0007669"/>
    <property type="project" value="TreeGrafter"/>
</dbReference>
<protein>
    <submittedName>
        <fullName evidence="4">Glycoside hydrolase superfamily</fullName>
    </submittedName>
</protein>
<organism evidence="4 5">
    <name type="scientific">Naematelia encephala</name>
    <dbReference type="NCBI Taxonomy" id="71784"/>
    <lineage>
        <taxon>Eukaryota</taxon>
        <taxon>Fungi</taxon>
        <taxon>Dikarya</taxon>
        <taxon>Basidiomycota</taxon>
        <taxon>Agaricomycotina</taxon>
        <taxon>Tremellomycetes</taxon>
        <taxon>Tremellales</taxon>
        <taxon>Naemateliaceae</taxon>
        <taxon>Naematelia</taxon>
    </lineage>
</organism>
<evidence type="ECO:0000256" key="2">
    <source>
        <dbReference type="ARBA" id="ARBA00026248"/>
    </source>
</evidence>
<sequence>MNVQTIAPVVQKPSDRAWWKDSTVYQIYPASFCDHAANGHGTLKGILSKITYLHTLGVDIVWLSPIYESPQADMGYDISNYQDLHKPYGTLEDWDEILKAAHAKGMKLVMDLVVNHSSDQHPWFKESRSSKANPKRNWYIWHDGKLNEKGERVPPNNWKACFGDVSAWEWDEATQQYYLHLFLKEQPDLNWENPELRHAVYDMMHWWLKKGIDGFRMDVINFISKVPGFPDAPVQNDRLYQDFGAMSINGPRVHEWLQEMNREVLSKFDCFAVGETPGPDAVDVFSPYSNPTNKELQMVFHFHHQSVDRIGGQLGSRQYDPKWKLSGFKEVFNTFQVEMEKQGGWNSNYLENHDQPRTISRFCSDHPEDRAKSAKLISMFQSSLGGTLFMYQGQEIGLCNVPRDWPEEEYIDVESIANLQSEREYRRRKTGEQNPDMSDMLKSLRQTARDNGRTPMQWDSSEYAGFSKAKPWMRVHDDYADGWNVAAQMKDPNSPWSFWQKMLKLRKDFPALVYGKFIPLDEKNEDTYAYIRDDSTISQILLIVLNFARGDGRGATSTFVVPKEVDVSNAKLIISNGQAKQGSAIDGEIQLSPWEGRIYVL</sequence>
<dbReference type="OrthoDB" id="1740265at2759"/>
<dbReference type="CDD" id="cd11333">
    <property type="entry name" value="AmyAc_SI_OligoGlu_DGase"/>
    <property type="match status" value="1"/>
</dbReference>
<evidence type="ECO:0000259" key="3">
    <source>
        <dbReference type="SMART" id="SM00642"/>
    </source>
</evidence>
<dbReference type="PANTHER" id="PTHR10357:SF179">
    <property type="entry name" value="NEUTRAL AND BASIC AMINO ACID TRANSPORT PROTEIN RBAT"/>
    <property type="match status" value="1"/>
</dbReference>
<keyword evidence="5" id="KW-1185">Reference proteome</keyword>
<dbReference type="FunCoup" id="A0A1Y2BDU2">
    <property type="interactions" value="31"/>
</dbReference>
<dbReference type="EMBL" id="MCFC01000010">
    <property type="protein sequence ID" value="ORY32235.1"/>
    <property type="molecule type" value="Genomic_DNA"/>
</dbReference>
<dbReference type="InterPro" id="IPR017853">
    <property type="entry name" value="GH"/>
</dbReference>
<accession>A0A1Y2BDU2</accession>
<dbReference type="InterPro" id="IPR045857">
    <property type="entry name" value="O16G_dom_2"/>
</dbReference>
<dbReference type="GO" id="GO:0004556">
    <property type="term" value="F:alpha-amylase activity"/>
    <property type="evidence" value="ECO:0007669"/>
    <property type="project" value="TreeGrafter"/>
</dbReference>
<dbReference type="SUPFAM" id="SSF51011">
    <property type="entry name" value="Glycosyl hydrolase domain"/>
    <property type="match status" value="1"/>
</dbReference>
<dbReference type="Pfam" id="PF00128">
    <property type="entry name" value="Alpha-amylase"/>
    <property type="match status" value="1"/>
</dbReference>
<dbReference type="GO" id="GO:0004575">
    <property type="term" value="F:sucrose alpha-glucosidase activity"/>
    <property type="evidence" value="ECO:0007669"/>
    <property type="project" value="TreeGrafter"/>
</dbReference>
<gene>
    <name evidence="4" type="ORF">BCR39DRAFT_523486</name>
</gene>
<dbReference type="Gene3D" id="3.20.20.80">
    <property type="entry name" value="Glycosidases"/>
    <property type="match status" value="1"/>
</dbReference>
<dbReference type="SMART" id="SM00642">
    <property type="entry name" value="Aamy"/>
    <property type="match status" value="1"/>
</dbReference>
<evidence type="ECO:0000313" key="5">
    <source>
        <dbReference type="Proteomes" id="UP000193986"/>
    </source>
</evidence>
<dbReference type="PANTHER" id="PTHR10357">
    <property type="entry name" value="ALPHA-AMYLASE FAMILY MEMBER"/>
    <property type="match status" value="1"/>
</dbReference>
<keyword evidence="2" id="KW-0462">Maltose metabolism</keyword>
<name>A0A1Y2BDU2_9TREE</name>
<dbReference type="Proteomes" id="UP000193986">
    <property type="component" value="Unassembled WGS sequence"/>
</dbReference>
<dbReference type="SUPFAM" id="SSF51445">
    <property type="entry name" value="(Trans)glycosidases"/>
    <property type="match status" value="1"/>
</dbReference>
<dbReference type="GO" id="GO:0005987">
    <property type="term" value="P:sucrose catabolic process"/>
    <property type="evidence" value="ECO:0007669"/>
    <property type="project" value="TreeGrafter"/>
</dbReference>
<dbReference type="GO" id="GO:0004574">
    <property type="term" value="F:oligo-1,6-glucosidase activity"/>
    <property type="evidence" value="ECO:0007669"/>
    <property type="project" value="TreeGrafter"/>
</dbReference>
<comment type="similarity">
    <text evidence="1">Belongs to the glycosyl hydrolase 13 family.</text>
</comment>
<keyword evidence="4" id="KW-0378">Hydrolase</keyword>
<dbReference type="InterPro" id="IPR006047">
    <property type="entry name" value="GH13_cat_dom"/>
</dbReference>
<dbReference type="FunFam" id="3.20.20.80:FF:000087">
    <property type="entry name" value="Oligo-1,6-glucosidase IMA1"/>
    <property type="match status" value="1"/>
</dbReference>
<dbReference type="FunFam" id="3.90.400.10:FF:000004">
    <property type="entry name" value="Oligo-1,6-glucosidase"/>
    <property type="match status" value="1"/>
</dbReference>
<evidence type="ECO:0000313" key="4">
    <source>
        <dbReference type="EMBL" id="ORY32235.1"/>
    </source>
</evidence>
<dbReference type="STRING" id="71784.A0A1Y2BDU2"/>
<comment type="caution">
    <text evidence="4">The sequence shown here is derived from an EMBL/GenBank/DDBJ whole genome shotgun (WGS) entry which is preliminary data.</text>
</comment>
<evidence type="ECO:0000256" key="1">
    <source>
        <dbReference type="ARBA" id="ARBA00008061"/>
    </source>
</evidence>
<feature type="domain" description="Glycosyl hydrolase family 13 catalytic" evidence="3">
    <location>
        <begin position="26"/>
        <end position="453"/>
    </location>
</feature>
<reference evidence="4 5" key="1">
    <citation type="submission" date="2016-07" db="EMBL/GenBank/DDBJ databases">
        <title>Pervasive Adenine N6-methylation of Active Genes in Fungi.</title>
        <authorList>
            <consortium name="DOE Joint Genome Institute"/>
            <person name="Mondo S.J."/>
            <person name="Dannebaum R.O."/>
            <person name="Kuo R.C."/>
            <person name="Labutti K."/>
            <person name="Haridas S."/>
            <person name="Kuo A."/>
            <person name="Salamov A."/>
            <person name="Ahrendt S.R."/>
            <person name="Lipzen A."/>
            <person name="Sullivan W."/>
            <person name="Andreopoulos W.B."/>
            <person name="Clum A."/>
            <person name="Lindquist E."/>
            <person name="Daum C."/>
            <person name="Ramamoorthy G.K."/>
            <person name="Gryganskyi A."/>
            <person name="Culley D."/>
            <person name="Magnuson J.K."/>
            <person name="James T.Y."/>
            <person name="O'Malley M.A."/>
            <person name="Stajich J.E."/>
            <person name="Spatafora J.W."/>
            <person name="Visel A."/>
            <person name="Grigoriev I.V."/>
        </authorList>
    </citation>
    <scope>NUCLEOTIDE SEQUENCE [LARGE SCALE GENOMIC DNA]</scope>
    <source>
        <strain evidence="4 5">68-887.2</strain>
    </source>
</reference>
<dbReference type="InParanoid" id="A0A1Y2BDU2"/>
<dbReference type="AlphaFoldDB" id="A0A1Y2BDU2"/>
<dbReference type="GO" id="GO:0000025">
    <property type="term" value="P:maltose catabolic process"/>
    <property type="evidence" value="ECO:0007669"/>
    <property type="project" value="TreeGrafter"/>
</dbReference>